<protein>
    <submittedName>
        <fullName evidence="1">Uncharacterized protein</fullName>
    </submittedName>
</protein>
<dbReference type="Proteomes" id="UP001596208">
    <property type="component" value="Unassembled WGS sequence"/>
</dbReference>
<reference evidence="2" key="1">
    <citation type="journal article" date="2019" name="Int. J. Syst. Evol. Microbiol.">
        <title>The Global Catalogue of Microorganisms (GCM) 10K type strain sequencing project: providing services to taxonomists for standard genome sequencing and annotation.</title>
        <authorList>
            <consortium name="The Broad Institute Genomics Platform"/>
            <consortium name="The Broad Institute Genome Sequencing Center for Infectious Disease"/>
            <person name="Wu L."/>
            <person name="Ma J."/>
        </authorList>
    </citation>
    <scope>NUCLEOTIDE SEQUENCE [LARGE SCALE GENOMIC DNA]</scope>
    <source>
        <strain evidence="2">CGMCC 4.1721</strain>
    </source>
</reference>
<gene>
    <name evidence="1" type="ORF">ACFPRK_26725</name>
</gene>
<evidence type="ECO:0000313" key="1">
    <source>
        <dbReference type="EMBL" id="MFC5174154.1"/>
    </source>
</evidence>
<sequence length="202" mass="21944">MERSEADRAGVMTFGESVRSRPAIYFRVGRDSPELPTEVLQTVVWDAMHRRDGSHGRVAVEISSDLGFTVEDDRLRTADDLGRPLPGFYGSLLDHARWAPAAAAALSSRTVIEVWLEGRGYRQELVGSQPVGPWEEFAAPAANGTRTTFQLDPAYCAPGEAIAWALVPSELHGEACGMHPPMAIRDLRAEGRGGSSEQNPST</sequence>
<accession>A0ABW0BA53</accession>
<name>A0ABW0BA53_9ACTN</name>
<keyword evidence="2" id="KW-1185">Reference proteome</keyword>
<evidence type="ECO:0000313" key="2">
    <source>
        <dbReference type="Proteomes" id="UP001596208"/>
    </source>
</evidence>
<dbReference type="RefSeq" id="WP_065848274.1">
    <property type="nucleotide sequence ID" value="NZ_JBHSKI010000014.1"/>
</dbReference>
<organism evidence="1 2">
    <name type="scientific">Streptomyces mutomycini</name>
    <dbReference type="NCBI Taxonomy" id="284036"/>
    <lineage>
        <taxon>Bacteria</taxon>
        <taxon>Bacillati</taxon>
        <taxon>Actinomycetota</taxon>
        <taxon>Actinomycetes</taxon>
        <taxon>Kitasatosporales</taxon>
        <taxon>Streptomycetaceae</taxon>
        <taxon>Streptomyces</taxon>
    </lineage>
</organism>
<dbReference type="Gene3D" id="3.30.565.10">
    <property type="entry name" value="Histidine kinase-like ATPase, C-terminal domain"/>
    <property type="match status" value="1"/>
</dbReference>
<comment type="caution">
    <text evidence="1">The sequence shown here is derived from an EMBL/GenBank/DDBJ whole genome shotgun (WGS) entry which is preliminary data.</text>
</comment>
<dbReference type="EMBL" id="JBHSKI010000014">
    <property type="protein sequence ID" value="MFC5174154.1"/>
    <property type="molecule type" value="Genomic_DNA"/>
</dbReference>
<proteinExistence type="predicted"/>
<dbReference type="InterPro" id="IPR036890">
    <property type="entry name" value="HATPase_C_sf"/>
</dbReference>